<dbReference type="Proteomes" id="UP000323594">
    <property type="component" value="Chromosome"/>
</dbReference>
<dbReference type="EMBL" id="CP042817">
    <property type="protein sequence ID" value="QEJ98793.1"/>
    <property type="molecule type" value="Genomic_DNA"/>
</dbReference>
<feature type="binding site" evidence="3">
    <location>
        <position position="154"/>
    </location>
    <ligand>
        <name>a divalent metal cation</name>
        <dbReference type="ChEBI" id="CHEBI:60240"/>
        <label>2</label>
    </ligand>
</feature>
<name>A0A0B7GZX3_TREPH</name>
<dbReference type="AlphaFoldDB" id="A0A0B7GZX3"/>
<proteinExistence type="inferred from homology"/>
<dbReference type="GO" id="GO:0016788">
    <property type="term" value="F:hydrolase activity, acting on ester bonds"/>
    <property type="evidence" value="ECO:0007669"/>
    <property type="project" value="InterPro"/>
</dbReference>
<accession>A0A0B7GZX3</accession>
<feature type="binding site" evidence="3">
    <location>
        <position position="107"/>
    </location>
    <ligand>
        <name>a divalent metal cation</name>
        <dbReference type="ChEBI" id="CHEBI:60240"/>
        <label>1</label>
    </ligand>
</feature>
<reference evidence="5 7" key="3">
    <citation type="submission" date="2019-08" db="EMBL/GenBank/DDBJ databases">
        <authorList>
            <person name="Kuhnert P."/>
        </authorList>
    </citation>
    <scope>NUCLEOTIDE SEQUENCE [LARGE SCALE GENOMIC DNA]</scope>
    <source>
        <strain evidence="5 7">B36.5</strain>
    </source>
</reference>
<feature type="binding site" evidence="3">
    <location>
        <position position="231"/>
    </location>
    <ligand>
        <name>a divalent metal cation</name>
        <dbReference type="ChEBI" id="CHEBI:60240"/>
        <label>1</label>
    </ligand>
</feature>
<evidence type="ECO:0000256" key="1">
    <source>
        <dbReference type="ARBA" id="ARBA00009275"/>
    </source>
</evidence>
<gene>
    <name evidence="5" type="ORF">FUT82_12840</name>
    <name evidence="4" type="ORF">TPHV1_70070</name>
</gene>
<dbReference type="PIRSF" id="PIRSF005902">
    <property type="entry name" value="DNase_TatD"/>
    <property type="match status" value="1"/>
</dbReference>
<keyword evidence="2 4" id="KW-0378">Hydrolase</keyword>
<evidence type="ECO:0000313" key="6">
    <source>
        <dbReference type="Proteomes" id="UP000042527"/>
    </source>
</evidence>
<evidence type="ECO:0000313" key="7">
    <source>
        <dbReference type="Proteomes" id="UP000323594"/>
    </source>
</evidence>
<evidence type="ECO:0000256" key="2">
    <source>
        <dbReference type="ARBA" id="ARBA00022801"/>
    </source>
</evidence>
<keyword evidence="3" id="KW-0479">Metal-binding</keyword>
<reference evidence="4" key="2">
    <citation type="submission" date="2015-01" db="EMBL/GenBank/DDBJ databases">
        <authorList>
            <person name="Xiang T."/>
            <person name="Song Y."/>
            <person name="Huang L."/>
            <person name="Wang B."/>
            <person name="Wu P."/>
        </authorList>
    </citation>
    <scope>NUCLEOTIDE SEQUENCE [LARGE SCALE GENOMIC DNA]</scope>
    <source>
        <strain evidence="4">V1</strain>
    </source>
</reference>
<feature type="binding site" evidence="3">
    <location>
        <position position="8"/>
    </location>
    <ligand>
        <name>a divalent metal cation</name>
        <dbReference type="ChEBI" id="CHEBI:60240"/>
        <label>1</label>
    </ligand>
</feature>
<dbReference type="PANTHER" id="PTHR46124">
    <property type="entry name" value="D-AMINOACYL-TRNA DEACYLASE"/>
    <property type="match status" value="1"/>
</dbReference>
<dbReference type="SUPFAM" id="SSF51556">
    <property type="entry name" value="Metallo-dependent hydrolases"/>
    <property type="match status" value="1"/>
</dbReference>
<dbReference type="OrthoDB" id="9810005at2"/>
<dbReference type="GO" id="GO:0005829">
    <property type="term" value="C:cytosol"/>
    <property type="evidence" value="ECO:0007669"/>
    <property type="project" value="TreeGrafter"/>
</dbReference>
<organism evidence="4 6">
    <name type="scientific">Treponema phagedenis</name>
    <dbReference type="NCBI Taxonomy" id="162"/>
    <lineage>
        <taxon>Bacteria</taxon>
        <taxon>Pseudomonadati</taxon>
        <taxon>Spirochaetota</taxon>
        <taxon>Spirochaetia</taxon>
        <taxon>Spirochaetales</taxon>
        <taxon>Treponemataceae</taxon>
        <taxon>Treponema</taxon>
    </lineage>
</organism>
<reference evidence="6" key="1">
    <citation type="submission" date="2015-01" db="EMBL/GenBank/DDBJ databases">
        <authorList>
            <person name="Manzoor Shahid"/>
            <person name="Zubair Saima"/>
        </authorList>
    </citation>
    <scope>NUCLEOTIDE SEQUENCE [LARGE SCALE GENOMIC DNA]</scope>
    <source>
        <strain evidence="6">V1</strain>
    </source>
</reference>
<dbReference type="InterPro" id="IPR032466">
    <property type="entry name" value="Metal_Hydrolase"/>
</dbReference>
<sequence>MYSDSHCHLFYILQKNIDLSMLIAEMKKENFRFVMDIGIAAGDYTKRFAAVADACGGKQNIPDFIFFSAGLWPAPEPIQNPQANLALLEKDLQSILAGNQKYTALGECGIDRYWNGEAAKKRNNSGTEDTEAEEQLFIEQLIMAKKYKLPVIIHSRDGFEPTIRCIDQVGWHKGVIHCYSYGIQEAQQFIERGWYISFPGNITFAKKEEDRRFIASLVQSIPRHRLLLETDSPYLSPAPLRGKTNTPLHIRHTYAKAAEILQISEPELANLIFENCQTLFKRA</sequence>
<feature type="binding site" evidence="3">
    <location>
        <position position="177"/>
    </location>
    <ligand>
        <name>a divalent metal cation</name>
        <dbReference type="ChEBI" id="CHEBI:60240"/>
        <label>2</label>
    </ligand>
</feature>
<dbReference type="Pfam" id="PF01026">
    <property type="entry name" value="TatD_DNase"/>
    <property type="match status" value="1"/>
</dbReference>
<dbReference type="PROSITE" id="PS01091">
    <property type="entry name" value="TATD_3"/>
    <property type="match status" value="1"/>
</dbReference>
<protein>
    <submittedName>
        <fullName evidence="4">Hydrolase, TatD family</fullName>
    </submittedName>
    <submittedName>
        <fullName evidence="5">TatD family deoxyribonuclease</fullName>
    </submittedName>
</protein>
<dbReference type="GeneID" id="57752514"/>
<dbReference type="InterPro" id="IPR018228">
    <property type="entry name" value="DNase_TatD-rel_CS"/>
</dbReference>
<evidence type="ECO:0000313" key="5">
    <source>
        <dbReference type="EMBL" id="QEJ98793.1"/>
    </source>
</evidence>
<dbReference type="Gene3D" id="3.20.20.140">
    <property type="entry name" value="Metal-dependent hydrolases"/>
    <property type="match status" value="1"/>
</dbReference>
<dbReference type="RefSeq" id="WP_024752310.1">
    <property type="nucleotide sequence ID" value="NZ_CDNC01000049.1"/>
</dbReference>
<dbReference type="CDD" id="cd01310">
    <property type="entry name" value="TatD_DNAse"/>
    <property type="match status" value="1"/>
</dbReference>
<feature type="binding site" evidence="3">
    <location>
        <position position="6"/>
    </location>
    <ligand>
        <name>a divalent metal cation</name>
        <dbReference type="ChEBI" id="CHEBI:60240"/>
        <label>1</label>
    </ligand>
</feature>
<keyword evidence="6" id="KW-1185">Reference proteome</keyword>
<dbReference type="InterPro" id="IPR001130">
    <property type="entry name" value="TatD-like"/>
</dbReference>
<evidence type="ECO:0000313" key="4">
    <source>
        <dbReference type="EMBL" id="CEM63207.1"/>
    </source>
</evidence>
<dbReference type="Proteomes" id="UP000042527">
    <property type="component" value="Unassembled WGS sequence"/>
</dbReference>
<dbReference type="GO" id="GO:0046872">
    <property type="term" value="F:metal ion binding"/>
    <property type="evidence" value="ECO:0007669"/>
    <property type="project" value="UniProtKB-KW"/>
</dbReference>
<evidence type="ECO:0000256" key="3">
    <source>
        <dbReference type="PIRSR" id="PIRSR005902-1"/>
    </source>
</evidence>
<comment type="similarity">
    <text evidence="1">Belongs to the metallo-dependent hydrolases superfamily. TatD-type hydrolase family.</text>
</comment>
<dbReference type="EMBL" id="CDNC01000049">
    <property type="protein sequence ID" value="CEM63207.1"/>
    <property type="molecule type" value="Genomic_DNA"/>
</dbReference>
<dbReference type="PANTHER" id="PTHR46124:SF2">
    <property type="entry name" value="D-AMINOACYL-TRNA DEACYLASE"/>
    <property type="match status" value="1"/>
</dbReference>